<dbReference type="RefSeq" id="WP_136461413.1">
    <property type="nucleotide sequence ID" value="NZ_SRKY01000001.1"/>
</dbReference>
<protein>
    <submittedName>
        <fullName evidence="2">DUF4375 domain-containing protein</fullName>
    </submittedName>
</protein>
<evidence type="ECO:0000313" key="2">
    <source>
        <dbReference type="EMBL" id="THH38520.1"/>
    </source>
</evidence>
<accession>A0A4S4NQP8</accession>
<dbReference type="Gene3D" id="1.20.1420.60">
    <property type="match status" value="1"/>
</dbReference>
<gene>
    <name evidence="2" type="ORF">E4Z66_02830</name>
</gene>
<feature type="domain" description="DNA mimic protein DMP19 C-terminal" evidence="1">
    <location>
        <begin position="39"/>
        <end position="146"/>
    </location>
</feature>
<dbReference type="AlphaFoldDB" id="A0A4S4NQP8"/>
<dbReference type="EMBL" id="SRKY01000001">
    <property type="protein sequence ID" value="THH38520.1"/>
    <property type="molecule type" value="Genomic_DNA"/>
</dbReference>
<organism evidence="2 3">
    <name type="scientific">Aliishimia ponticola</name>
    <dbReference type="NCBI Taxonomy" id="2499833"/>
    <lineage>
        <taxon>Bacteria</taxon>
        <taxon>Pseudomonadati</taxon>
        <taxon>Pseudomonadota</taxon>
        <taxon>Alphaproteobacteria</taxon>
        <taxon>Rhodobacterales</taxon>
        <taxon>Paracoccaceae</taxon>
        <taxon>Aliishimia</taxon>
    </lineage>
</organism>
<evidence type="ECO:0000313" key="3">
    <source>
        <dbReference type="Proteomes" id="UP000306602"/>
    </source>
</evidence>
<comment type="caution">
    <text evidence="2">The sequence shown here is derived from an EMBL/GenBank/DDBJ whole genome shotgun (WGS) entry which is preliminary data.</text>
</comment>
<reference evidence="2 3" key="1">
    <citation type="submission" date="2019-04" db="EMBL/GenBank/DDBJ databases">
        <title>Shimia ponticola sp. nov., isolated from seawater.</title>
        <authorList>
            <person name="Kim Y.-O."/>
            <person name="Yoon J.-H."/>
        </authorList>
    </citation>
    <scope>NUCLEOTIDE SEQUENCE [LARGE SCALE GENOMIC DNA]</scope>
    <source>
        <strain evidence="2 3">MYP11</strain>
    </source>
</reference>
<dbReference type="InterPro" id="IPR025402">
    <property type="entry name" value="DMP19_C"/>
</dbReference>
<evidence type="ECO:0000259" key="1">
    <source>
        <dbReference type="Pfam" id="PF14300"/>
    </source>
</evidence>
<proteinExistence type="predicted"/>
<dbReference type="OrthoDB" id="2216871at2"/>
<sequence>MIHSLFNAPRAYPAFYEPYYDSFNFYDGREAWLQSIVNIPPKAVHLFCVHCLHLEVYNGGFWQYFFNSTGTTAPEAIEGFTAIGMPDVSRVVEEAMAKLGSAFPGDKSTREEIVGPPDDRMEFGYLDDRFYELADTEKFFRKLPKFVPFADAYAATG</sequence>
<name>A0A4S4NQP8_9RHOB</name>
<dbReference type="Pfam" id="PF14300">
    <property type="entry name" value="DMP19"/>
    <property type="match status" value="1"/>
</dbReference>
<dbReference type="Proteomes" id="UP000306602">
    <property type="component" value="Unassembled WGS sequence"/>
</dbReference>
<keyword evidence="3" id="KW-1185">Reference proteome</keyword>